<dbReference type="PROSITE" id="PS50893">
    <property type="entry name" value="ABC_TRANSPORTER_2"/>
    <property type="match status" value="1"/>
</dbReference>
<dbReference type="PANTHER" id="PTHR24221">
    <property type="entry name" value="ATP-BINDING CASSETTE SUB-FAMILY B"/>
    <property type="match status" value="1"/>
</dbReference>
<dbReference type="Pfam" id="PF00005">
    <property type="entry name" value="ABC_tran"/>
    <property type="match status" value="1"/>
</dbReference>
<evidence type="ECO:0000256" key="6">
    <source>
        <dbReference type="ARBA" id="ARBA00022840"/>
    </source>
</evidence>
<evidence type="ECO:0000259" key="11">
    <source>
        <dbReference type="PROSITE" id="PS50929"/>
    </source>
</evidence>
<reference evidence="12 13" key="1">
    <citation type="journal article" date="2019" name="Int. J. Syst. Evol. Microbiol.">
        <title>The Global Catalogue of Microorganisms (GCM) 10K type strain sequencing project: providing services to taxonomists for standard genome sequencing and annotation.</title>
        <authorList>
            <consortium name="The Broad Institute Genomics Platform"/>
            <consortium name="The Broad Institute Genome Sequencing Center for Infectious Disease"/>
            <person name="Wu L."/>
            <person name="Ma J."/>
        </authorList>
    </citation>
    <scope>NUCLEOTIDE SEQUENCE [LARGE SCALE GENOMIC DNA]</scope>
    <source>
        <strain evidence="12 13">CGMCC 1.12124</strain>
    </source>
</reference>
<name>A0ABD5R2S4_9EURY</name>
<evidence type="ECO:0000256" key="5">
    <source>
        <dbReference type="ARBA" id="ARBA00022741"/>
    </source>
</evidence>
<dbReference type="GO" id="GO:0005886">
    <property type="term" value="C:plasma membrane"/>
    <property type="evidence" value="ECO:0007669"/>
    <property type="project" value="UniProtKB-SubCell"/>
</dbReference>
<proteinExistence type="predicted"/>
<feature type="transmembrane region" description="Helical" evidence="9">
    <location>
        <begin position="278"/>
        <end position="301"/>
    </location>
</feature>
<evidence type="ECO:0000256" key="1">
    <source>
        <dbReference type="ARBA" id="ARBA00004651"/>
    </source>
</evidence>
<dbReference type="InterPro" id="IPR011527">
    <property type="entry name" value="ABC1_TM_dom"/>
</dbReference>
<dbReference type="PROSITE" id="PS50929">
    <property type="entry name" value="ABC_TM1F"/>
    <property type="match status" value="1"/>
</dbReference>
<dbReference type="Proteomes" id="UP001596118">
    <property type="component" value="Unassembled WGS sequence"/>
</dbReference>
<evidence type="ECO:0000256" key="9">
    <source>
        <dbReference type="SAM" id="Phobius"/>
    </source>
</evidence>
<dbReference type="AlphaFoldDB" id="A0ABD5R2S4"/>
<keyword evidence="2" id="KW-0813">Transport</keyword>
<evidence type="ECO:0000259" key="10">
    <source>
        <dbReference type="PROSITE" id="PS50893"/>
    </source>
</evidence>
<dbReference type="PANTHER" id="PTHR24221:SF654">
    <property type="entry name" value="ATP-BINDING CASSETTE SUB-FAMILY B MEMBER 6"/>
    <property type="match status" value="1"/>
</dbReference>
<dbReference type="EMBL" id="JBHSKY010000008">
    <property type="protein sequence ID" value="MFC5279203.1"/>
    <property type="molecule type" value="Genomic_DNA"/>
</dbReference>
<dbReference type="Pfam" id="PF00664">
    <property type="entry name" value="ABC_membrane"/>
    <property type="match status" value="1"/>
</dbReference>
<evidence type="ECO:0000256" key="3">
    <source>
        <dbReference type="ARBA" id="ARBA00022475"/>
    </source>
</evidence>
<gene>
    <name evidence="12" type="ORF">ACFPM1_10615</name>
</gene>
<dbReference type="Gene3D" id="1.20.1560.10">
    <property type="entry name" value="ABC transporter type 1, transmembrane domain"/>
    <property type="match status" value="1"/>
</dbReference>
<comment type="subcellular location">
    <subcellularLocation>
        <location evidence="1">Cell membrane</location>
        <topology evidence="1">Multi-pass membrane protein</topology>
    </subcellularLocation>
</comment>
<feature type="domain" description="ABC transporter" evidence="10">
    <location>
        <begin position="378"/>
        <end position="611"/>
    </location>
</feature>
<dbReference type="InterPro" id="IPR017871">
    <property type="entry name" value="ABC_transporter-like_CS"/>
</dbReference>
<feature type="transmembrane region" description="Helical" evidence="9">
    <location>
        <begin position="91"/>
        <end position="111"/>
    </location>
</feature>
<keyword evidence="6 12" id="KW-0067">ATP-binding</keyword>
<evidence type="ECO:0000256" key="2">
    <source>
        <dbReference type="ARBA" id="ARBA00022448"/>
    </source>
</evidence>
<dbReference type="InterPro" id="IPR003439">
    <property type="entry name" value="ABC_transporter-like_ATP-bd"/>
</dbReference>
<feature type="domain" description="ABC transmembrane type-1" evidence="11">
    <location>
        <begin position="39"/>
        <end position="344"/>
    </location>
</feature>
<feature type="transmembrane region" description="Helical" evidence="9">
    <location>
        <begin position="172"/>
        <end position="190"/>
    </location>
</feature>
<keyword evidence="3" id="KW-1003">Cell membrane</keyword>
<protein>
    <submittedName>
        <fullName evidence="12">ABC transporter ATP-binding protein</fullName>
    </submittedName>
</protein>
<dbReference type="SUPFAM" id="SSF52540">
    <property type="entry name" value="P-loop containing nucleoside triphosphate hydrolases"/>
    <property type="match status" value="1"/>
</dbReference>
<keyword evidence="7 9" id="KW-1133">Transmembrane helix</keyword>
<evidence type="ECO:0000256" key="4">
    <source>
        <dbReference type="ARBA" id="ARBA00022692"/>
    </source>
</evidence>
<keyword evidence="8 9" id="KW-0472">Membrane</keyword>
<dbReference type="PROSITE" id="PS00211">
    <property type="entry name" value="ABC_TRANSPORTER_1"/>
    <property type="match status" value="1"/>
</dbReference>
<dbReference type="SMART" id="SM00382">
    <property type="entry name" value="AAA"/>
    <property type="match status" value="1"/>
</dbReference>
<dbReference type="RefSeq" id="WP_256411767.1">
    <property type="nucleotide sequence ID" value="NZ_JANHDM010000006.1"/>
</dbReference>
<keyword evidence="13" id="KW-1185">Reference proteome</keyword>
<dbReference type="InterPro" id="IPR039421">
    <property type="entry name" value="Type_1_exporter"/>
</dbReference>
<evidence type="ECO:0000313" key="13">
    <source>
        <dbReference type="Proteomes" id="UP001596118"/>
    </source>
</evidence>
<comment type="caution">
    <text evidence="12">The sequence shown here is derived from an EMBL/GenBank/DDBJ whole genome shotgun (WGS) entry which is preliminary data.</text>
</comment>
<feature type="transmembrane region" description="Helical" evidence="9">
    <location>
        <begin position="37"/>
        <end position="63"/>
    </location>
</feature>
<dbReference type="InterPro" id="IPR003593">
    <property type="entry name" value="AAA+_ATPase"/>
</dbReference>
<accession>A0ABD5R2S4</accession>
<evidence type="ECO:0000313" key="12">
    <source>
        <dbReference type="EMBL" id="MFC5279203.1"/>
    </source>
</evidence>
<dbReference type="InterPro" id="IPR036640">
    <property type="entry name" value="ABC1_TM_sf"/>
</dbReference>
<dbReference type="FunFam" id="3.40.50.300:FF:000221">
    <property type="entry name" value="Multidrug ABC transporter ATP-binding protein"/>
    <property type="match status" value="1"/>
</dbReference>
<sequence>MSTDRDPPADVDPEVPGSWRENPIWQLYAEYGTGRRYAVLGAVATVLGRAFGLVPAFVIGLAVDAIFLAERPFAFPLVPEAFVPETDAEQLYFSIAILLGATLAGAVASWVEDWGWSVFAQRVQRDLRVDAYEHLQDLELAYFTGRRTGDLMSVLNNDVNALETFLEDGLSATLWVLATVGGIGLILVGLNVPLTAVTLFPLPILAAFTLVFTRLIEPRYLSIREEIGDLNSRLENNVSGIEVIKSEGAERFETARVAEASDEYLAANLSAIRVRITYFPGLNVISGIGFAITFLVGGLWVLERPPLGLTGTLTPGAFVTFVIYAQQFLWPIIRLGDVVDDYERAKAAGSRVQGILSREPAVGDRPDARPLEVDEGAVTYDGVRFAYSDETVLTDVDVDVAGGTTVGVVGPTGAGKSTLLKLLPRLYDVDEGVVRIDGQDVRDVTLRSLRRSIGYVSQEPFLFYGTVRENVRYGTFDASDEAVERAARRAQAHEFIRNLPRGYDTPVGERGVKLSGGQRQRLALARTMLKDPAILVLDEATSAVDTETEALIQDRLAEFAADRTTFVIAHRLSTVRTADRVLVLDDGRVVEDGTHEGLLKRDGLYANFWRVQTGDIASLPREFLERALRRQAVVDFDDEETE</sequence>
<dbReference type="Gene3D" id="3.40.50.300">
    <property type="entry name" value="P-loop containing nucleotide triphosphate hydrolases"/>
    <property type="match status" value="1"/>
</dbReference>
<dbReference type="CDD" id="cd18565">
    <property type="entry name" value="ABC_6TM_exporter_like"/>
    <property type="match status" value="1"/>
</dbReference>
<dbReference type="SUPFAM" id="SSF90123">
    <property type="entry name" value="ABC transporter transmembrane region"/>
    <property type="match status" value="1"/>
</dbReference>
<keyword evidence="5" id="KW-0547">Nucleotide-binding</keyword>
<dbReference type="InterPro" id="IPR027417">
    <property type="entry name" value="P-loop_NTPase"/>
</dbReference>
<feature type="transmembrane region" description="Helical" evidence="9">
    <location>
        <begin position="196"/>
        <end position="216"/>
    </location>
</feature>
<organism evidence="12 13">
    <name type="scientific">Halorubrum rubrum</name>
    <dbReference type="NCBI Taxonomy" id="1126240"/>
    <lineage>
        <taxon>Archaea</taxon>
        <taxon>Methanobacteriati</taxon>
        <taxon>Methanobacteriota</taxon>
        <taxon>Stenosarchaea group</taxon>
        <taxon>Halobacteria</taxon>
        <taxon>Halobacteriales</taxon>
        <taxon>Haloferacaceae</taxon>
        <taxon>Halorubrum</taxon>
    </lineage>
</organism>
<keyword evidence="4 9" id="KW-0812">Transmembrane</keyword>
<dbReference type="GO" id="GO:0005524">
    <property type="term" value="F:ATP binding"/>
    <property type="evidence" value="ECO:0007669"/>
    <property type="project" value="UniProtKB-KW"/>
</dbReference>
<dbReference type="GO" id="GO:0055085">
    <property type="term" value="P:transmembrane transport"/>
    <property type="evidence" value="ECO:0007669"/>
    <property type="project" value="UniProtKB-ARBA"/>
</dbReference>
<evidence type="ECO:0000256" key="8">
    <source>
        <dbReference type="ARBA" id="ARBA00023136"/>
    </source>
</evidence>
<evidence type="ECO:0000256" key="7">
    <source>
        <dbReference type="ARBA" id="ARBA00022989"/>
    </source>
</evidence>